<feature type="compositionally biased region" description="Acidic residues" evidence="1">
    <location>
        <begin position="1"/>
        <end position="23"/>
    </location>
</feature>
<comment type="caution">
    <text evidence="2">The sequence shown here is derived from an EMBL/GenBank/DDBJ whole genome shotgun (WGS) entry which is preliminary data.</text>
</comment>
<dbReference type="OrthoDB" id="1110889at2759"/>
<reference evidence="2" key="1">
    <citation type="submission" date="2019-07" db="EMBL/GenBank/DDBJ databases">
        <authorList>
            <person name="Dittberner H."/>
        </authorList>
    </citation>
    <scope>NUCLEOTIDE SEQUENCE [LARGE SCALE GENOMIC DNA]</scope>
</reference>
<accession>A0A565ASS6</accession>
<gene>
    <name evidence="2" type="ORF">ANE_LOCUS2857</name>
</gene>
<feature type="compositionally biased region" description="Basic and acidic residues" evidence="1">
    <location>
        <begin position="165"/>
        <end position="178"/>
    </location>
</feature>
<evidence type="ECO:0000256" key="1">
    <source>
        <dbReference type="SAM" id="MobiDB-lite"/>
    </source>
</evidence>
<dbReference type="EMBL" id="CABITT030000001">
    <property type="protein sequence ID" value="VVA92412.1"/>
    <property type="molecule type" value="Genomic_DNA"/>
</dbReference>
<evidence type="ECO:0000313" key="3">
    <source>
        <dbReference type="Proteomes" id="UP000489600"/>
    </source>
</evidence>
<feature type="compositionally biased region" description="Acidic residues" evidence="1">
    <location>
        <begin position="179"/>
        <end position="196"/>
    </location>
</feature>
<dbReference type="Proteomes" id="UP000489600">
    <property type="component" value="Unassembled WGS sequence"/>
</dbReference>
<proteinExistence type="predicted"/>
<sequence>MEEEENYSYQVYEDEWSQEDNSDQDISTNGAEYSWYDDVYSESSSEEEPHGEEFEPEPLDHSQDDTSQYNRPGEETHQGDDVEEDKEGESWCYETDYEINVGENGEIDSWRGKAESHFSLEEGGYEDEPEHGEFIHREDSNQLVEPSHEYKLWCELTYSQISEGEAQHHEDEIWNREEGPEDNFSDESNLEEEEDPEHIHSTNQFESWEHTSDDEVEFESYPICFSGHSQGPEAYLRWERDMEDWLQANNIPEEEKTSYAEDTFTEDAFREWDLDANIRVEYDVPDAT</sequence>
<dbReference type="AlphaFoldDB" id="A0A565ASS6"/>
<evidence type="ECO:0000313" key="2">
    <source>
        <dbReference type="EMBL" id="VVA92412.1"/>
    </source>
</evidence>
<protein>
    <submittedName>
        <fullName evidence="2">Uncharacterized protein</fullName>
    </submittedName>
</protein>
<organism evidence="2 3">
    <name type="scientific">Arabis nemorensis</name>
    <dbReference type="NCBI Taxonomy" id="586526"/>
    <lineage>
        <taxon>Eukaryota</taxon>
        <taxon>Viridiplantae</taxon>
        <taxon>Streptophyta</taxon>
        <taxon>Embryophyta</taxon>
        <taxon>Tracheophyta</taxon>
        <taxon>Spermatophyta</taxon>
        <taxon>Magnoliopsida</taxon>
        <taxon>eudicotyledons</taxon>
        <taxon>Gunneridae</taxon>
        <taxon>Pentapetalae</taxon>
        <taxon>rosids</taxon>
        <taxon>malvids</taxon>
        <taxon>Brassicales</taxon>
        <taxon>Brassicaceae</taxon>
        <taxon>Arabideae</taxon>
        <taxon>Arabis</taxon>
    </lineage>
</organism>
<feature type="compositionally biased region" description="Basic and acidic residues" evidence="1">
    <location>
        <begin position="47"/>
        <end position="64"/>
    </location>
</feature>
<feature type="region of interest" description="Disordered" evidence="1">
    <location>
        <begin position="1"/>
        <end position="90"/>
    </location>
</feature>
<keyword evidence="3" id="KW-1185">Reference proteome</keyword>
<name>A0A565ASS6_9BRAS</name>
<feature type="region of interest" description="Disordered" evidence="1">
    <location>
        <begin position="164"/>
        <end position="214"/>
    </location>
</feature>